<dbReference type="AlphaFoldDB" id="A0A1H9MT32"/>
<dbReference type="InParanoid" id="A0A1H9MT32"/>
<reference evidence="2" key="1">
    <citation type="submission" date="2016-10" db="EMBL/GenBank/DDBJ databases">
        <authorList>
            <person name="Varghese N."/>
            <person name="Submissions S."/>
        </authorList>
    </citation>
    <scope>NUCLEOTIDE SEQUENCE [LARGE SCALE GENOMIC DNA]</scope>
    <source>
        <strain evidence="2">DSM 24740</strain>
    </source>
</reference>
<organism evidence="1 2">
    <name type="scientific">Neolewinella agarilytica</name>
    <dbReference type="NCBI Taxonomy" id="478744"/>
    <lineage>
        <taxon>Bacteria</taxon>
        <taxon>Pseudomonadati</taxon>
        <taxon>Bacteroidota</taxon>
        <taxon>Saprospiria</taxon>
        <taxon>Saprospirales</taxon>
        <taxon>Lewinellaceae</taxon>
        <taxon>Neolewinella</taxon>
    </lineage>
</organism>
<evidence type="ECO:0000313" key="1">
    <source>
        <dbReference type="EMBL" id="SER26647.1"/>
    </source>
</evidence>
<name>A0A1H9MT32_9BACT</name>
<dbReference type="EMBL" id="FOFB01000031">
    <property type="protein sequence ID" value="SER26647.1"/>
    <property type="molecule type" value="Genomic_DNA"/>
</dbReference>
<gene>
    <name evidence="1" type="ORF">SAMN05444359_13129</name>
</gene>
<protein>
    <submittedName>
        <fullName evidence="1">Uncharacterized protein</fullName>
    </submittedName>
</protein>
<proteinExistence type="predicted"/>
<keyword evidence="2" id="KW-1185">Reference proteome</keyword>
<dbReference type="Proteomes" id="UP000199021">
    <property type="component" value="Unassembled WGS sequence"/>
</dbReference>
<evidence type="ECO:0000313" key="2">
    <source>
        <dbReference type="Proteomes" id="UP000199021"/>
    </source>
</evidence>
<accession>A0A1H9MT32</accession>
<sequence length="52" mass="5640">MLRTYFTDSVFPLPATPRYTSSMLTTRTAMPMGNGGSIQGNCKLSAKTLKVP</sequence>